<dbReference type="InterPro" id="IPR050287">
    <property type="entry name" value="MTA/SAH_deaminase"/>
</dbReference>
<dbReference type="PANTHER" id="PTHR43794">
    <property type="entry name" value="AMINOHYDROLASE SSNA-RELATED"/>
    <property type="match status" value="1"/>
</dbReference>
<sequence length="385" mass="43448">MITLNNVHQINEATAGSISINNDKITHLNGQHRDALQLHFDDAVVFPGLINSHDHLDFNLFPQLGNRIYNNYVEWGNYIHQAFKDEIAAVLKVPVALRTQWGIYKNLLAGVTTVVNHGKKLTPSNGLITVFEQYQSLHSVKLEQRWKLKLNNPAHLGELLAVHIGEGTDAGAYEEINNLIRWNVLQRPLIGIHGVAMDVQQAKSFKALVWCPESNYFLIGKTARIAALKEQLPILFGTDSTLSGNWNIWHHLHLAQQENALTLHELWHSLNVIPAAIWGFDTGIIAPGYDADLVVAKTKDNDYTINSVLGTDPENILLVMHRGQIRLFDEMLYPQLNTIDRSPFSKVRLGSGYKYIYGDLPALVQNIRRYFPDASFPIETDFAHT</sequence>
<evidence type="ECO:0000313" key="4">
    <source>
        <dbReference type="Proteomes" id="UP000244168"/>
    </source>
</evidence>
<dbReference type="InterPro" id="IPR006680">
    <property type="entry name" value="Amidohydro-rel"/>
</dbReference>
<evidence type="ECO:0000259" key="2">
    <source>
        <dbReference type="Pfam" id="PF01979"/>
    </source>
</evidence>
<dbReference type="Gene3D" id="2.30.40.10">
    <property type="entry name" value="Urease, subunit C, domain 1"/>
    <property type="match status" value="1"/>
</dbReference>
<organism evidence="3 4">
    <name type="scientific">Mucilaginibacter yixingensis</name>
    <dbReference type="NCBI Taxonomy" id="1295612"/>
    <lineage>
        <taxon>Bacteria</taxon>
        <taxon>Pseudomonadati</taxon>
        <taxon>Bacteroidota</taxon>
        <taxon>Sphingobacteriia</taxon>
        <taxon>Sphingobacteriales</taxon>
        <taxon>Sphingobacteriaceae</taxon>
        <taxon>Mucilaginibacter</taxon>
    </lineage>
</organism>
<dbReference type="SUPFAM" id="SSF51556">
    <property type="entry name" value="Metallo-dependent hydrolases"/>
    <property type="match status" value="1"/>
</dbReference>
<proteinExistence type="predicted"/>
<reference evidence="3 4" key="1">
    <citation type="submission" date="2018-04" db="EMBL/GenBank/DDBJ databases">
        <title>Genomic Encyclopedia of Archaeal and Bacterial Type Strains, Phase II (KMG-II): from individual species to whole genera.</title>
        <authorList>
            <person name="Goeker M."/>
        </authorList>
    </citation>
    <scope>NUCLEOTIDE SEQUENCE [LARGE SCALE GENOMIC DNA]</scope>
    <source>
        <strain evidence="3 4">DSM 26809</strain>
    </source>
</reference>
<evidence type="ECO:0000256" key="1">
    <source>
        <dbReference type="ARBA" id="ARBA00022801"/>
    </source>
</evidence>
<feature type="domain" description="Amidohydrolase-related" evidence="2">
    <location>
        <begin position="209"/>
        <end position="325"/>
    </location>
</feature>
<dbReference type="RefSeq" id="WP_107830052.1">
    <property type="nucleotide sequence ID" value="NZ_CP160205.1"/>
</dbReference>
<gene>
    <name evidence="3" type="ORF">C8P68_106336</name>
</gene>
<dbReference type="GO" id="GO:0016810">
    <property type="term" value="F:hydrolase activity, acting on carbon-nitrogen (but not peptide) bonds"/>
    <property type="evidence" value="ECO:0007669"/>
    <property type="project" value="InterPro"/>
</dbReference>
<dbReference type="AlphaFoldDB" id="A0A2T5J7R0"/>
<accession>A0A2T5J7R0</accession>
<dbReference type="InterPro" id="IPR032466">
    <property type="entry name" value="Metal_Hydrolase"/>
</dbReference>
<comment type="caution">
    <text evidence="3">The sequence shown here is derived from an EMBL/GenBank/DDBJ whole genome shotgun (WGS) entry which is preliminary data.</text>
</comment>
<dbReference type="OrthoDB" id="9807210at2"/>
<keyword evidence="1 3" id="KW-0378">Hydrolase</keyword>
<name>A0A2T5J7R0_9SPHI</name>
<dbReference type="PANTHER" id="PTHR43794:SF11">
    <property type="entry name" value="AMIDOHYDROLASE-RELATED DOMAIN-CONTAINING PROTEIN"/>
    <property type="match status" value="1"/>
</dbReference>
<evidence type="ECO:0000313" key="3">
    <source>
        <dbReference type="EMBL" id="PTQ95121.1"/>
    </source>
</evidence>
<protein>
    <submittedName>
        <fullName evidence="3">Cytosine/adenosine deaminase-related metal-dependent hydrolase</fullName>
    </submittedName>
</protein>
<dbReference type="Gene3D" id="3.20.20.140">
    <property type="entry name" value="Metal-dependent hydrolases"/>
    <property type="match status" value="2"/>
</dbReference>
<keyword evidence="4" id="KW-1185">Reference proteome</keyword>
<dbReference type="EMBL" id="QAOQ01000006">
    <property type="protein sequence ID" value="PTQ95121.1"/>
    <property type="molecule type" value="Genomic_DNA"/>
</dbReference>
<dbReference type="InterPro" id="IPR011059">
    <property type="entry name" value="Metal-dep_hydrolase_composite"/>
</dbReference>
<dbReference type="Pfam" id="PF01979">
    <property type="entry name" value="Amidohydro_1"/>
    <property type="match status" value="1"/>
</dbReference>
<dbReference type="Proteomes" id="UP000244168">
    <property type="component" value="Unassembled WGS sequence"/>
</dbReference>